<feature type="transmembrane region" description="Helical" evidence="1">
    <location>
        <begin position="240"/>
        <end position="260"/>
    </location>
</feature>
<sequence>MENISKKSPKILALFLIGSILILPFNIRNLINPLLGDYNIIWLIGLVYAYLNKKKIGITFSIKKNLFIFFLIVISIILIIISGNSNDFLQNIRLILMMIVPTMLFLFEFHDYEQFKMFYSTVLKILNLSIYVIVFFGLIDMISSSFFSAFFTNLYDSESLSTMLASRRMVSYLGHSLYSAEVLLIFTILNYTFSLIHRTSKNKMLFIFFISIIGTALTGSKMGVVLQLVFFIVINLKPSNLPTFVFGTLTLFIISLTGIFSRTIERLTEGIKQGDLSTGRNYYLKILRDTNQLNFKFFTSLGVTLPDYRFTIALEYPIYLFFYYYGIIFTIVFFSLLFLYPIIKAFFISNRKIKFDVLFMLILLIVQVNSYNGLGTGRDFILLYVTVVFIIINTINNLKNMMIGEK</sequence>
<evidence type="ECO:0000313" key="3">
    <source>
        <dbReference type="Proteomes" id="UP001595969"/>
    </source>
</evidence>
<dbReference type="RefSeq" id="WP_204654138.1">
    <property type="nucleotide sequence ID" value="NZ_JAFBFD010000020.1"/>
</dbReference>
<keyword evidence="1" id="KW-0812">Transmembrane</keyword>
<feature type="transmembrane region" description="Helical" evidence="1">
    <location>
        <begin position="205"/>
        <end position="234"/>
    </location>
</feature>
<feature type="transmembrane region" description="Helical" evidence="1">
    <location>
        <begin position="128"/>
        <end position="152"/>
    </location>
</feature>
<keyword evidence="1" id="KW-1133">Transmembrane helix</keyword>
<dbReference type="EMBL" id="JBHSGS010000018">
    <property type="protein sequence ID" value="MFC4718862.1"/>
    <property type="molecule type" value="Genomic_DNA"/>
</dbReference>
<reference evidence="3" key="1">
    <citation type="journal article" date="2019" name="Int. J. Syst. Evol. Microbiol.">
        <title>The Global Catalogue of Microorganisms (GCM) 10K type strain sequencing project: providing services to taxonomists for standard genome sequencing and annotation.</title>
        <authorList>
            <consortium name="The Broad Institute Genomics Platform"/>
            <consortium name="The Broad Institute Genome Sequencing Center for Infectious Disease"/>
            <person name="Wu L."/>
            <person name="Ma J."/>
        </authorList>
    </citation>
    <scope>NUCLEOTIDE SEQUENCE [LARGE SCALE GENOMIC DNA]</scope>
    <source>
        <strain evidence="3">CGMCC 1.19032</strain>
    </source>
</reference>
<evidence type="ECO:0008006" key="4">
    <source>
        <dbReference type="Google" id="ProtNLM"/>
    </source>
</evidence>
<feature type="transmembrane region" description="Helical" evidence="1">
    <location>
        <begin position="172"/>
        <end position="193"/>
    </location>
</feature>
<keyword evidence="1" id="KW-0472">Membrane</keyword>
<accession>A0ABV9MS90</accession>
<feature type="transmembrane region" description="Helical" evidence="1">
    <location>
        <begin position="65"/>
        <end position="82"/>
    </location>
</feature>
<feature type="transmembrane region" description="Helical" evidence="1">
    <location>
        <begin position="322"/>
        <end position="343"/>
    </location>
</feature>
<protein>
    <recommendedName>
        <fullName evidence="4">Polymerase</fullName>
    </recommendedName>
</protein>
<gene>
    <name evidence="2" type="ORF">ACFO5I_03780</name>
</gene>
<proteinExistence type="predicted"/>
<feature type="transmembrane region" description="Helical" evidence="1">
    <location>
        <begin position="380"/>
        <end position="398"/>
    </location>
</feature>
<dbReference type="Proteomes" id="UP001595969">
    <property type="component" value="Unassembled WGS sequence"/>
</dbReference>
<feature type="transmembrane region" description="Helical" evidence="1">
    <location>
        <begin position="355"/>
        <end position="374"/>
    </location>
</feature>
<evidence type="ECO:0000313" key="2">
    <source>
        <dbReference type="EMBL" id="MFC4718862.1"/>
    </source>
</evidence>
<name>A0ABV9MS90_9ENTE</name>
<feature type="transmembrane region" description="Helical" evidence="1">
    <location>
        <begin position="12"/>
        <end position="31"/>
    </location>
</feature>
<organism evidence="2 3">
    <name type="scientific">Enterococcus lemanii</name>
    <dbReference type="NCBI Taxonomy" id="1159752"/>
    <lineage>
        <taxon>Bacteria</taxon>
        <taxon>Bacillati</taxon>
        <taxon>Bacillota</taxon>
        <taxon>Bacilli</taxon>
        <taxon>Lactobacillales</taxon>
        <taxon>Enterococcaceae</taxon>
        <taxon>Enterococcus</taxon>
    </lineage>
</organism>
<comment type="caution">
    <text evidence="2">The sequence shown here is derived from an EMBL/GenBank/DDBJ whole genome shotgun (WGS) entry which is preliminary data.</text>
</comment>
<feature type="transmembrane region" description="Helical" evidence="1">
    <location>
        <begin position="37"/>
        <end position="53"/>
    </location>
</feature>
<keyword evidence="3" id="KW-1185">Reference proteome</keyword>
<evidence type="ECO:0000256" key="1">
    <source>
        <dbReference type="SAM" id="Phobius"/>
    </source>
</evidence>
<feature type="transmembrane region" description="Helical" evidence="1">
    <location>
        <begin position="88"/>
        <end position="107"/>
    </location>
</feature>